<accession>A0ABY5ZAM6</accession>
<dbReference type="InterPro" id="IPR051611">
    <property type="entry name" value="ECF_transporter_component"/>
</dbReference>
<comment type="subcellular location">
    <subcellularLocation>
        <location evidence="1">Membrane</location>
        <topology evidence="1">Multi-pass membrane protein</topology>
    </subcellularLocation>
</comment>
<dbReference type="CDD" id="cd16914">
    <property type="entry name" value="EcfT"/>
    <property type="match status" value="1"/>
</dbReference>
<evidence type="ECO:0000313" key="8">
    <source>
        <dbReference type="Proteomes" id="UP001058271"/>
    </source>
</evidence>
<feature type="transmembrane region" description="Helical" evidence="6">
    <location>
        <begin position="21"/>
        <end position="36"/>
    </location>
</feature>
<keyword evidence="5 6" id="KW-0472">Membrane</keyword>
<proteinExistence type="predicted"/>
<feature type="transmembrane region" description="Helical" evidence="6">
    <location>
        <begin position="65"/>
        <end position="84"/>
    </location>
</feature>
<dbReference type="Pfam" id="PF02361">
    <property type="entry name" value="CbiQ"/>
    <property type="match status" value="1"/>
</dbReference>
<feature type="transmembrane region" description="Helical" evidence="6">
    <location>
        <begin position="236"/>
        <end position="254"/>
    </location>
</feature>
<evidence type="ECO:0000313" key="7">
    <source>
        <dbReference type="EMBL" id="UWZ39141.1"/>
    </source>
</evidence>
<feature type="transmembrane region" description="Helical" evidence="6">
    <location>
        <begin position="42"/>
        <end position="58"/>
    </location>
</feature>
<organism evidence="7 8">
    <name type="scientific">Dactylosporangium roseum</name>
    <dbReference type="NCBI Taxonomy" id="47989"/>
    <lineage>
        <taxon>Bacteria</taxon>
        <taxon>Bacillati</taxon>
        <taxon>Actinomycetota</taxon>
        <taxon>Actinomycetes</taxon>
        <taxon>Micromonosporales</taxon>
        <taxon>Micromonosporaceae</taxon>
        <taxon>Dactylosporangium</taxon>
    </lineage>
</organism>
<keyword evidence="2" id="KW-1003">Cell membrane</keyword>
<protein>
    <submittedName>
        <fullName evidence="7">Energy-coupling factor transporter transmembrane protein EcfT</fullName>
    </submittedName>
</protein>
<evidence type="ECO:0000256" key="1">
    <source>
        <dbReference type="ARBA" id="ARBA00004141"/>
    </source>
</evidence>
<name>A0ABY5ZAM6_9ACTN</name>
<dbReference type="Proteomes" id="UP001058271">
    <property type="component" value="Chromosome"/>
</dbReference>
<dbReference type="RefSeq" id="WP_260728542.1">
    <property type="nucleotide sequence ID" value="NZ_BAAABS010000015.1"/>
</dbReference>
<evidence type="ECO:0000256" key="4">
    <source>
        <dbReference type="ARBA" id="ARBA00022989"/>
    </source>
</evidence>
<sequence length="260" mass="28382">MQSFQLYEPGSSFLYRMDPRVKLIAVAAVFTVSVLFQDARYLAPVFVFLLGVAVAGRVPLRRVALLLKSLAVLVAISMVMWPLIYRQGEVVFEVVGLGVTDAGLRYGMGMSFRILDMVIAPIILFLTTPQSDFVAGLRRLGLPYRAAFALAMAFRFLPTVAGVGQTIVEAQRARGMDPSAGGVRQRIRNHSRILGPLVITSLRIAQQTILAVEARAFSIGRPRTTFKSLTFRPVDTFAVVFLVAVVVAAAALRLQGRGVL</sequence>
<dbReference type="InterPro" id="IPR003339">
    <property type="entry name" value="ABC/ECF_trnsptr_transmembrane"/>
</dbReference>
<dbReference type="PANTHER" id="PTHR34857">
    <property type="entry name" value="SLL0384 PROTEIN"/>
    <property type="match status" value="1"/>
</dbReference>
<keyword evidence="4 6" id="KW-1133">Transmembrane helix</keyword>
<evidence type="ECO:0000256" key="5">
    <source>
        <dbReference type="ARBA" id="ARBA00023136"/>
    </source>
</evidence>
<gene>
    <name evidence="7" type="ORF">Drose_13475</name>
</gene>
<keyword evidence="3 6" id="KW-0812">Transmembrane</keyword>
<keyword evidence="8" id="KW-1185">Reference proteome</keyword>
<dbReference type="EMBL" id="CP073721">
    <property type="protein sequence ID" value="UWZ39141.1"/>
    <property type="molecule type" value="Genomic_DNA"/>
</dbReference>
<feature type="transmembrane region" description="Helical" evidence="6">
    <location>
        <begin position="147"/>
        <end position="168"/>
    </location>
</feature>
<evidence type="ECO:0000256" key="3">
    <source>
        <dbReference type="ARBA" id="ARBA00022692"/>
    </source>
</evidence>
<feature type="transmembrane region" description="Helical" evidence="6">
    <location>
        <begin position="104"/>
        <end position="126"/>
    </location>
</feature>
<reference evidence="7" key="1">
    <citation type="submission" date="2021-04" db="EMBL/GenBank/DDBJ databases">
        <title>Biosynthetic gene clusters of Dactylosporangioum roseum.</title>
        <authorList>
            <person name="Hartkoorn R.C."/>
            <person name="Beaudoing E."/>
            <person name="Hot D."/>
            <person name="Moureu S."/>
        </authorList>
    </citation>
    <scope>NUCLEOTIDE SEQUENCE</scope>
    <source>
        <strain evidence="7">NRRL B-16295</strain>
    </source>
</reference>
<evidence type="ECO:0000256" key="2">
    <source>
        <dbReference type="ARBA" id="ARBA00022475"/>
    </source>
</evidence>
<dbReference type="PANTHER" id="PTHR34857:SF2">
    <property type="entry name" value="SLL0384 PROTEIN"/>
    <property type="match status" value="1"/>
</dbReference>
<evidence type="ECO:0000256" key="6">
    <source>
        <dbReference type="SAM" id="Phobius"/>
    </source>
</evidence>